<dbReference type="PROSITE" id="PS50110">
    <property type="entry name" value="RESPONSE_REGULATORY"/>
    <property type="match status" value="1"/>
</dbReference>
<gene>
    <name evidence="15" type="ORF">HNQ61_004179</name>
</gene>
<keyword evidence="4" id="KW-0808">Transferase</keyword>
<feature type="transmembrane region" description="Helical" evidence="11">
    <location>
        <begin position="116"/>
        <end position="149"/>
    </location>
</feature>
<accession>A0A841H3B6</accession>
<dbReference type="SUPFAM" id="SSF52172">
    <property type="entry name" value="CheY-like"/>
    <property type="match status" value="1"/>
</dbReference>
<evidence type="ECO:0000313" key="16">
    <source>
        <dbReference type="Proteomes" id="UP000582837"/>
    </source>
</evidence>
<dbReference type="Gene3D" id="3.40.50.2300">
    <property type="match status" value="1"/>
</dbReference>
<evidence type="ECO:0000256" key="8">
    <source>
        <dbReference type="ARBA" id="ARBA00023012"/>
    </source>
</evidence>
<dbReference type="SMART" id="SM00388">
    <property type="entry name" value="HisKA"/>
    <property type="match status" value="1"/>
</dbReference>
<dbReference type="CDD" id="cd00130">
    <property type="entry name" value="PAS"/>
    <property type="match status" value="1"/>
</dbReference>
<dbReference type="InterPro" id="IPR000014">
    <property type="entry name" value="PAS"/>
</dbReference>
<feature type="transmembrane region" description="Helical" evidence="11">
    <location>
        <begin position="35"/>
        <end position="53"/>
    </location>
</feature>
<evidence type="ECO:0000313" key="15">
    <source>
        <dbReference type="EMBL" id="MBB6072517.1"/>
    </source>
</evidence>
<dbReference type="Gene3D" id="2.10.70.100">
    <property type="match status" value="1"/>
</dbReference>
<keyword evidence="16" id="KW-1185">Reference proteome</keyword>
<dbReference type="Gene3D" id="3.30.565.10">
    <property type="entry name" value="Histidine kinase-like ATPase, C-terminal domain"/>
    <property type="match status" value="1"/>
</dbReference>
<evidence type="ECO:0000256" key="10">
    <source>
        <dbReference type="SAM" id="MobiDB-lite"/>
    </source>
</evidence>
<evidence type="ECO:0000256" key="1">
    <source>
        <dbReference type="ARBA" id="ARBA00000085"/>
    </source>
</evidence>
<dbReference type="SUPFAM" id="SSF55785">
    <property type="entry name" value="PYP-like sensor domain (PAS domain)"/>
    <property type="match status" value="1"/>
</dbReference>
<dbReference type="PROSITE" id="PS50113">
    <property type="entry name" value="PAC"/>
    <property type="match status" value="1"/>
</dbReference>
<evidence type="ECO:0000256" key="6">
    <source>
        <dbReference type="ARBA" id="ARBA00022777"/>
    </source>
</evidence>
<dbReference type="SMART" id="SM00448">
    <property type="entry name" value="REC"/>
    <property type="match status" value="1"/>
</dbReference>
<dbReference type="PRINTS" id="PR00344">
    <property type="entry name" value="BCTRLSENSOR"/>
</dbReference>
<evidence type="ECO:0000256" key="5">
    <source>
        <dbReference type="ARBA" id="ARBA00022741"/>
    </source>
</evidence>
<keyword evidence="5" id="KW-0547">Nucleotide-binding</keyword>
<organism evidence="15 16">
    <name type="scientific">Longimicrobium terrae</name>
    <dbReference type="NCBI Taxonomy" id="1639882"/>
    <lineage>
        <taxon>Bacteria</taxon>
        <taxon>Pseudomonadati</taxon>
        <taxon>Gemmatimonadota</taxon>
        <taxon>Longimicrobiia</taxon>
        <taxon>Longimicrobiales</taxon>
        <taxon>Longimicrobiaceae</taxon>
        <taxon>Longimicrobium</taxon>
    </lineage>
</organism>
<evidence type="ECO:0000256" key="11">
    <source>
        <dbReference type="SAM" id="Phobius"/>
    </source>
</evidence>
<dbReference type="InterPro" id="IPR035965">
    <property type="entry name" value="PAS-like_dom_sf"/>
</dbReference>
<dbReference type="EMBL" id="JACHIA010000015">
    <property type="protein sequence ID" value="MBB6072517.1"/>
    <property type="molecule type" value="Genomic_DNA"/>
</dbReference>
<dbReference type="InterPro" id="IPR011006">
    <property type="entry name" value="CheY-like_superfamily"/>
</dbReference>
<comment type="catalytic activity">
    <reaction evidence="1">
        <text>ATP + protein L-histidine = ADP + protein N-phospho-L-histidine.</text>
        <dbReference type="EC" id="2.7.13.3"/>
    </reaction>
</comment>
<evidence type="ECO:0000259" key="14">
    <source>
        <dbReference type="PROSITE" id="PS50113"/>
    </source>
</evidence>
<keyword evidence="11" id="KW-0472">Membrane</keyword>
<dbReference type="SUPFAM" id="SSF55874">
    <property type="entry name" value="ATPase domain of HSP90 chaperone/DNA topoisomerase II/histidine kinase"/>
    <property type="match status" value="1"/>
</dbReference>
<dbReference type="InterPro" id="IPR004358">
    <property type="entry name" value="Sig_transdc_His_kin-like_C"/>
</dbReference>
<dbReference type="Gene3D" id="1.10.287.130">
    <property type="match status" value="1"/>
</dbReference>
<dbReference type="EC" id="2.7.13.3" evidence="2"/>
<dbReference type="InterPro" id="IPR001610">
    <property type="entry name" value="PAC"/>
</dbReference>
<dbReference type="GO" id="GO:0005524">
    <property type="term" value="F:ATP binding"/>
    <property type="evidence" value="ECO:0007669"/>
    <property type="project" value="UniProtKB-KW"/>
</dbReference>
<dbReference type="InterPro" id="IPR005467">
    <property type="entry name" value="His_kinase_dom"/>
</dbReference>
<dbReference type="Gene3D" id="3.30.450.20">
    <property type="entry name" value="PAS domain"/>
    <property type="match status" value="1"/>
</dbReference>
<dbReference type="PROSITE" id="PS50109">
    <property type="entry name" value="HIS_KIN"/>
    <property type="match status" value="1"/>
</dbReference>
<dbReference type="SUPFAM" id="SSF47384">
    <property type="entry name" value="Homodimeric domain of signal transducing histidine kinase"/>
    <property type="match status" value="1"/>
</dbReference>
<dbReference type="CDD" id="cd00082">
    <property type="entry name" value="HisKA"/>
    <property type="match status" value="1"/>
</dbReference>
<dbReference type="InterPro" id="IPR036097">
    <property type="entry name" value="HisK_dim/P_sf"/>
</dbReference>
<dbReference type="PANTHER" id="PTHR43065">
    <property type="entry name" value="SENSOR HISTIDINE KINASE"/>
    <property type="match status" value="1"/>
</dbReference>
<name>A0A841H3B6_9BACT</name>
<dbReference type="Pfam" id="PF00512">
    <property type="entry name" value="HisKA"/>
    <property type="match status" value="1"/>
</dbReference>
<dbReference type="SMART" id="SM00387">
    <property type="entry name" value="HATPase_c"/>
    <property type="match status" value="1"/>
</dbReference>
<keyword evidence="7" id="KW-0067">ATP-binding</keyword>
<feature type="transmembrane region" description="Helical" evidence="11">
    <location>
        <begin position="86"/>
        <end position="104"/>
    </location>
</feature>
<dbReference type="Pfam" id="PF08447">
    <property type="entry name" value="PAS_3"/>
    <property type="match status" value="1"/>
</dbReference>
<comment type="caution">
    <text evidence="15">The sequence shown here is derived from an EMBL/GenBank/DDBJ whole genome shotgun (WGS) entry which is preliminary data.</text>
</comment>
<evidence type="ECO:0000256" key="3">
    <source>
        <dbReference type="ARBA" id="ARBA00022553"/>
    </source>
</evidence>
<feature type="region of interest" description="Disordered" evidence="10">
    <location>
        <begin position="1"/>
        <end position="25"/>
    </location>
</feature>
<keyword evidence="3 9" id="KW-0597">Phosphoprotein</keyword>
<evidence type="ECO:0000256" key="7">
    <source>
        <dbReference type="ARBA" id="ARBA00022840"/>
    </source>
</evidence>
<dbReference type="Proteomes" id="UP000582837">
    <property type="component" value="Unassembled WGS sequence"/>
</dbReference>
<reference evidence="15 16" key="1">
    <citation type="submission" date="2020-08" db="EMBL/GenBank/DDBJ databases">
        <title>Genomic Encyclopedia of Type Strains, Phase IV (KMG-IV): sequencing the most valuable type-strain genomes for metagenomic binning, comparative biology and taxonomic classification.</title>
        <authorList>
            <person name="Goeker M."/>
        </authorList>
    </citation>
    <scope>NUCLEOTIDE SEQUENCE [LARGE SCALE GENOMIC DNA]</scope>
    <source>
        <strain evidence="15 16">DSM 29007</strain>
    </source>
</reference>
<dbReference type="AlphaFoldDB" id="A0A841H3B6"/>
<dbReference type="InterPro" id="IPR001789">
    <property type="entry name" value="Sig_transdc_resp-reg_receiver"/>
</dbReference>
<dbReference type="InterPro" id="IPR000700">
    <property type="entry name" value="PAS-assoc_C"/>
</dbReference>
<feature type="domain" description="Response regulatory" evidence="13">
    <location>
        <begin position="731"/>
        <end position="841"/>
    </location>
</feature>
<dbReference type="InterPro" id="IPR036890">
    <property type="entry name" value="HATPase_C_sf"/>
</dbReference>
<evidence type="ECO:0000256" key="2">
    <source>
        <dbReference type="ARBA" id="ARBA00012438"/>
    </source>
</evidence>
<protein>
    <recommendedName>
        <fullName evidence="2">histidine kinase</fullName>
        <ecNumber evidence="2">2.7.13.3</ecNumber>
    </recommendedName>
</protein>
<feature type="domain" description="Histidine kinase" evidence="12">
    <location>
        <begin position="488"/>
        <end position="711"/>
    </location>
</feature>
<feature type="modified residue" description="4-aspartylphosphate" evidence="9">
    <location>
        <position position="782"/>
    </location>
</feature>
<dbReference type="InterPro" id="IPR003661">
    <property type="entry name" value="HisK_dim/P_dom"/>
</dbReference>
<dbReference type="SMART" id="SM00086">
    <property type="entry name" value="PAC"/>
    <property type="match status" value="1"/>
</dbReference>
<keyword evidence="6" id="KW-0418">Kinase</keyword>
<keyword evidence="11" id="KW-0812">Transmembrane</keyword>
<feature type="region of interest" description="Disordered" evidence="10">
    <location>
        <begin position="830"/>
        <end position="851"/>
    </location>
</feature>
<dbReference type="NCBIfam" id="TIGR00229">
    <property type="entry name" value="sensory_box"/>
    <property type="match status" value="1"/>
</dbReference>
<feature type="domain" description="PAC" evidence="14">
    <location>
        <begin position="284"/>
        <end position="336"/>
    </location>
</feature>
<feature type="transmembrane region" description="Helical" evidence="11">
    <location>
        <begin position="59"/>
        <end position="79"/>
    </location>
</feature>
<keyword evidence="8" id="KW-0902">Two-component regulatory system</keyword>
<dbReference type="GO" id="GO:0000155">
    <property type="term" value="F:phosphorelay sensor kinase activity"/>
    <property type="evidence" value="ECO:0007669"/>
    <property type="project" value="InterPro"/>
</dbReference>
<evidence type="ECO:0000259" key="13">
    <source>
        <dbReference type="PROSITE" id="PS50110"/>
    </source>
</evidence>
<dbReference type="PANTHER" id="PTHR43065:SF46">
    <property type="entry name" value="C4-DICARBOXYLATE TRANSPORT SENSOR PROTEIN DCTB"/>
    <property type="match status" value="1"/>
</dbReference>
<evidence type="ECO:0000256" key="4">
    <source>
        <dbReference type="ARBA" id="ARBA00022679"/>
    </source>
</evidence>
<dbReference type="CDD" id="cd00156">
    <property type="entry name" value="REC"/>
    <property type="match status" value="1"/>
</dbReference>
<dbReference type="InterPro" id="IPR013655">
    <property type="entry name" value="PAS_fold_3"/>
</dbReference>
<proteinExistence type="predicted"/>
<feature type="transmembrane region" description="Helical" evidence="11">
    <location>
        <begin position="170"/>
        <end position="187"/>
    </location>
</feature>
<evidence type="ECO:0000259" key="12">
    <source>
        <dbReference type="PROSITE" id="PS50109"/>
    </source>
</evidence>
<evidence type="ECO:0000256" key="9">
    <source>
        <dbReference type="PROSITE-ProRule" id="PRU00169"/>
    </source>
</evidence>
<dbReference type="InterPro" id="IPR003594">
    <property type="entry name" value="HATPase_dom"/>
</dbReference>
<keyword evidence="11" id="KW-1133">Transmembrane helix</keyword>
<dbReference type="RefSeq" id="WP_170038207.1">
    <property type="nucleotide sequence ID" value="NZ_JABDTL010000002.1"/>
</dbReference>
<dbReference type="Pfam" id="PF02518">
    <property type="entry name" value="HATPase_c"/>
    <property type="match status" value="1"/>
</dbReference>
<sequence length="900" mass="97611">MISPSHSGTPRPASTGEPPPTDAGKADDVRLFRRVSLFTALVVTVIMPVIAAIQPDSVWRAARVLIVVDATVLLTLWLAGRGRVRLASWIYLWVIISLLTYNALTAGGIRSTGVQAYGVFVMVAGLLLGIRAGVLVTGVCAALGLALVISERMGLPLPRDSDSYDVISRWLMGCVFIAVSLQTLHIATDRLQRALDAAQSELAMRRATELRLERALDAGGIGIFEHVPGSDGVRLDGRALALTGIAAEPDGEVRIEAWLRHVHPEDRARVLDDLALSPPGRMHGRTHYRVVRPDGALRHVEAAAHLVEGENGQPAAAFGMVMDVTERKQGEAERERLVLRLGERVKELHLLHEAAHLLQHASGVDRLLLTELVARMPAAWLHAGDARARIAYGDLEAVSPGWSTTPWMQTAGFSTSNGPGVLQVAYQHEHPAAEEGPFLVEERALIDSLAEMLRSHVERYVVEQRRQAVEEQLRQAQKMDALGTLAGGVAHDFNNILTAIHGYGELALLEARPGGEQRESIDEILKACVRARDLVRRILLFSRGQQSSRDVMPLGPVVEEALQLLRATLPRSIEIRSHATPHPPPVRADATQMHQVMMNLGTNAAYAMREQGGVLSVELGVIDVETAAAGFAAELKPGRYLRLTVTDTGCGMRPEIRERLFEPFFTTKGHAGTGLGLSVVHGIVRDHGGSISVTSEPGEGSRFDIHLPAAPEAARQQADNPAPMPRGAGQHIMYVDDEPALCHIMTRILAHLGYRCTAFTDPVAALQEFRTAPHDFDAVVTDLQMPAMSGLDLARAVRSVRPGVPVAIASGLPPDHIATDPDVESVAWPQHRRPSRFAAPPGARRGSALTRQSSILPTPSWSAPMIRIATAGRMTDRLHLHPMILIIPADLQEHTYGRDG</sequence>
<dbReference type="Pfam" id="PF00072">
    <property type="entry name" value="Response_reg"/>
    <property type="match status" value="1"/>
</dbReference>